<name>A0ABM8VTV5_9BACL</name>
<keyword evidence="3" id="KW-1185">Reference proteome</keyword>
<dbReference type="Proteomes" id="UP000730618">
    <property type="component" value="Unassembled WGS sequence"/>
</dbReference>
<evidence type="ECO:0000313" key="2">
    <source>
        <dbReference type="EMBL" id="CAG7658004.1"/>
    </source>
</evidence>
<protein>
    <submittedName>
        <fullName evidence="2">Uncharacterized protein</fullName>
    </submittedName>
</protein>
<comment type="caution">
    <text evidence="2">The sequence shown here is derived from an EMBL/GenBank/DDBJ whole genome shotgun (WGS) entry which is preliminary data.</text>
</comment>
<keyword evidence="1" id="KW-0472">Membrane</keyword>
<dbReference type="EMBL" id="CAJVCE010000039">
    <property type="protein sequence ID" value="CAG7658004.1"/>
    <property type="molecule type" value="Genomic_DNA"/>
</dbReference>
<feature type="transmembrane region" description="Helical" evidence="1">
    <location>
        <begin position="32"/>
        <end position="48"/>
    </location>
</feature>
<keyword evidence="1" id="KW-0812">Transmembrane</keyword>
<proteinExistence type="predicted"/>
<gene>
    <name evidence="2" type="ORF">PAECIP111802_06918</name>
</gene>
<accession>A0ABM8VTV5</accession>
<sequence length="130" mass="14903">MKNPMKRLAICWIICIVPLLLGQVYPPAFMLLPALSIALIAFSANMIFENSYMKKSGLGTFLSFLSLIASVSLFSIIFTSMNIFEDYDKSIYVWFVFVVPFILLILLAVLRIEAQARVTKRNRNFRKNIK</sequence>
<organism evidence="2 3">
    <name type="scientific">Paenibacillus allorhizosphaerae</name>
    <dbReference type="NCBI Taxonomy" id="2849866"/>
    <lineage>
        <taxon>Bacteria</taxon>
        <taxon>Bacillati</taxon>
        <taxon>Bacillota</taxon>
        <taxon>Bacilli</taxon>
        <taxon>Bacillales</taxon>
        <taxon>Paenibacillaceae</taxon>
        <taxon>Paenibacillus</taxon>
    </lineage>
</organism>
<reference evidence="2 3" key="1">
    <citation type="submission" date="2021-06" db="EMBL/GenBank/DDBJ databases">
        <authorList>
            <person name="Criscuolo A."/>
        </authorList>
    </citation>
    <scope>NUCLEOTIDE SEQUENCE [LARGE SCALE GENOMIC DNA]</scope>
    <source>
        <strain evidence="3">CIP 111802</strain>
    </source>
</reference>
<feature type="transmembrane region" description="Helical" evidence="1">
    <location>
        <begin position="91"/>
        <end position="112"/>
    </location>
</feature>
<feature type="transmembrane region" description="Helical" evidence="1">
    <location>
        <begin position="60"/>
        <end position="79"/>
    </location>
</feature>
<keyword evidence="1" id="KW-1133">Transmembrane helix</keyword>
<evidence type="ECO:0000256" key="1">
    <source>
        <dbReference type="SAM" id="Phobius"/>
    </source>
</evidence>
<evidence type="ECO:0000313" key="3">
    <source>
        <dbReference type="Proteomes" id="UP000730618"/>
    </source>
</evidence>